<dbReference type="InterPro" id="IPR028350">
    <property type="entry name" value="DNAC/IstB-like"/>
</dbReference>
<name>A0A2X0VCD4_9GAMM</name>
<dbReference type="AlphaFoldDB" id="A0A2X0VCD4"/>
<feature type="domain" description="IstB-like ATP-binding" evidence="1">
    <location>
        <begin position="15"/>
        <end position="245"/>
    </location>
</feature>
<dbReference type="Gene3D" id="3.40.50.300">
    <property type="entry name" value="P-loop containing nucleotide triphosphate hydrolases"/>
    <property type="match status" value="1"/>
</dbReference>
<dbReference type="SUPFAM" id="SSF52540">
    <property type="entry name" value="P-loop containing nucleoside triphosphate hydrolases"/>
    <property type="match status" value="1"/>
</dbReference>
<dbReference type="GO" id="GO:0006260">
    <property type="term" value="P:DNA replication"/>
    <property type="evidence" value="ECO:0007669"/>
    <property type="project" value="TreeGrafter"/>
</dbReference>
<dbReference type="InterPro" id="IPR002611">
    <property type="entry name" value="IstB_ATP-bd"/>
</dbReference>
<evidence type="ECO:0000259" key="1">
    <source>
        <dbReference type="Pfam" id="PF01695"/>
    </source>
</evidence>
<evidence type="ECO:0000313" key="2">
    <source>
        <dbReference type="EMBL" id="SPT70856.1"/>
    </source>
</evidence>
<keyword evidence="3" id="KW-1185">Reference proteome</keyword>
<dbReference type="InterPro" id="IPR027417">
    <property type="entry name" value="P-loop_NTPase"/>
</dbReference>
<protein>
    <submittedName>
        <fullName evidence="2">Chromosomal replication initiator protein DnaA</fullName>
    </submittedName>
</protein>
<reference evidence="2 3" key="1">
    <citation type="submission" date="2018-06" db="EMBL/GenBank/DDBJ databases">
        <authorList>
            <consortium name="Pathogen Informatics"/>
            <person name="Doyle S."/>
        </authorList>
    </citation>
    <scope>NUCLEOTIDE SEQUENCE [LARGE SCALE GENOMIC DNA]</scope>
    <source>
        <strain evidence="2 3">NCTC13093</strain>
    </source>
</reference>
<gene>
    <name evidence="2" type="primary">dnaA_2</name>
    <name evidence="2" type="ORF">NCTC13093_02280</name>
</gene>
<dbReference type="PIRSF" id="PIRSF003073">
    <property type="entry name" value="DNAC_TnpB_IstB"/>
    <property type="match status" value="1"/>
</dbReference>
<dbReference type="CDD" id="cd00009">
    <property type="entry name" value="AAA"/>
    <property type="match status" value="1"/>
</dbReference>
<dbReference type="GO" id="GO:0005524">
    <property type="term" value="F:ATP binding"/>
    <property type="evidence" value="ECO:0007669"/>
    <property type="project" value="InterPro"/>
</dbReference>
<accession>A0A2X0VCD4</accession>
<evidence type="ECO:0000313" key="3">
    <source>
        <dbReference type="Proteomes" id="UP000250086"/>
    </source>
</evidence>
<proteinExistence type="predicted"/>
<dbReference type="PANTHER" id="PTHR30050:SF4">
    <property type="entry name" value="ATP-BINDING PROTEIN RV3427C IN INSERTION SEQUENCE-RELATED"/>
    <property type="match status" value="1"/>
</dbReference>
<dbReference type="Proteomes" id="UP000250086">
    <property type="component" value="Unassembled WGS sequence"/>
</dbReference>
<dbReference type="EMBL" id="UAPV01000001">
    <property type="protein sequence ID" value="SPT70856.1"/>
    <property type="molecule type" value="Genomic_DNA"/>
</dbReference>
<dbReference type="Pfam" id="PF01695">
    <property type="entry name" value="IstB_IS21"/>
    <property type="match status" value="1"/>
</dbReference>
<dbReference type="RefSeq" id="WP_113744875.1">
    <property type="nucleotide sequence ID" value="NZ_UAPV01000001.1"/>
</dbReference>
<sequence length="250" mass="28649">MKPLFDNQADLLVKIRKLRLVGFALELENQFNNNIIYDSMPIEERLALCVDAQENYAKNKRCEGLIKKAKFKDNLKMTDLTKTREYGISDQVLATLTSLRWINTKTNIIVYGACGVGKTALINAIGYNCCNNGHSVRYFRALDFFDLLVEMPIPARQKFKENLKKTNVLILDDFALKPMEEDHRLELFSVIDDRQRLGSTIISTQLNRNGLEYSMGQDTKGEAICDRLFNPCIEVELKGPSRRQEMSNVI</sequence>
<dbReference type="PANTHER" id="PTHR30050">
    <property type="entry name" value="CHROMOSOMAL REPLICATION INITIATOR PROTEIN DNAA"/>
    <property type="match status" value="1"/>
</dbReference>
<organism evidence="2 3">
    <name type="scientific">Anaerobiospirillum thomasii</name>
    <dbReference type="NCBI Taxonomy" id="179995"/>
    <lineage>
        <taxon>Bacteria</taxon>
        <taxon>Pseudomonadati</taxon>
        <taxon>Pseudomonadota</taxon>
        <taxon>Gammaproteobacteria</taxon>
        <taxon>Aeromonadales</taxon>
        <taxon>Succinivibrionaceae</taxon>
        <taxon>Anaerobiospirillum</taxon>
    </lineage>
</organism>